<evidence type="ECO:0000313" key="16">
    <source>
        <dbReference type="Proteomes" id="UP000195139"/>
    </source>
</evidence>
<comment type="function">
    <text evidence="1">Acts as a chaperone.</text>
</comment>
<sequence>MILGIDLGTSNSLVSFWDGENIQIIPNRFGDNLTPSVVGIDDNGDILVGSIAKERLVSHSELTVATFKRFMGTEKRYQLGSYEFTPVELSSLVLRSLKEDAETFLQKECKEVVISVPAYFNNLQREATVKAAELSGFVVKNLISEPTAAAMAYGFHKKEDQSVLVVDLGGGTFDVSLLEMFDGIIQVEAISGDSDLGGEDFTKLILNDFFKKNELKFNDLTAEDHSMIYKKAESLKKLLTLNTTASFKIELDNKSFTYELAQEEYKELCQVLLKKMRAPISRVLNDARMSINEINQVILIGGATKNPIVRNYLSKLFQKLPFSQIDPDETVGVGAGIQGALKKDRTMVNELMLTDVCAHTLGVNAVSHTSNGYIDGVFVPIIERNTTIPVSKRKTFYTLRDNQKQVEFSIYQGEYPMVKENLKIGEITIKIPPSKENTPIDCRFSYDSNGLLEVNVTDNNGKSSQLIIDSSSGKLTDEQINESLNKMRRLKIHPRDRSENRLLMAKLERLFVEMTGIEREQIQKLIVEFTQVLEEQDEILTKRYTANLKKTIDYFEGDEWL</sequence>
<dbReference type="SUPFAM" id="SSF53067">
    <property type="entry name" value="Actin-like ATPase domain"/>
    <property type="match status" value="2"/>
</dbReference>
<dbReference type="Pfam" id="PF00012">
    <property type="entry name" value="HSP70"/>
    <property type="match status" value="2"/>
</dbReference>
<dbReference type="InterPro" id="IPR013126">
    <property type="entry name" value="Hsp_70_fam"/>
</dbReference>
<dbReference type="AlphaFoldDB" id="A0A242CH02"/>
<evidence type="ECO:0000256" key="13">
    <source>
        <dbReference type="RuleBase" id="RU003322"/>
    </source>
</evidence>
<evidence type="ECO:0000256" key="4">
    <source>
        <dbReference type="ARBA" id="ARBA00017249"/>
    </source>
</evidence>
<dbReference type="PROSITE" id="PS00329">
    <property type="entry name" value="HSP70_2"/>
    <property type="match status" value="1"/>
</dbReference>
<reference evidence="15" key="1">
    <citation type="submission" date="2017-05" db="EMBL/GenBank/DDBJ databases">
        <title>The Genome Sequence of Enterococcus sp. 4G2_DIV0659.</title>
        <authorList>
            <consortium name="The Broad Institute Genomics Platform"/>
            <consortium name="The Broad Institute Genomic Center for Infectious Diseases"/>
            <person name="Earl A."/>
            <person name="Manson A."/>
            <person name="Schwartman J."/>
            <person name="Gilmore M."/>
            <person name="Abouelleil A."/>
            <person name="Cao P."/>
            <person name="Chapman S."/>
            <person name="Cusick C."/>
            <person name="Shea T."/>
            <person name="Young S."/>
            <person name="Neafsey D."/>
            <person name="Nusbaum C."/>
            <person name="Birren B."/>
        </authorList>
    </citation>
    <scope>NUCLEOTIDE SEQUENCE [LARGE SCALE GENOMIC DNA]</scope>
    <source>
        <strain evidence="15">4G2_DIV0659</strain>
    </source>
</reference>
<evidence type="ECO:0000256" key="5">
    <source>
        <dbReference type="ARBA" id="ARBA00022553"/>
    </source>
</evidence>
<evidence type="ECO:0000256" key="10">
    <source>
        <dbReference type="ARBA" id="ARBA00030019"/>
    </source>
</evidence>
<evidence type="ECO:0000256" key="1">
    <source>
        <dbReference type="ARBA" id="ARBA00002290"/>
    </source>
</evidence>
<keyword evidence="9" id="KW-0143">Chaperone</keyword>
<dbReference type="SUPFAM" id="SSF100920">
    <property type="entry name" value="Heat shock protein 70kD (HSP70), peptide-binding domain"/>
    <property type="match status" value="1"/>
</dbReference>
<dbReference type="InterPro" id="IPR018181">
    <property type="entry name" value="Heat_shock_70_CS"/>
</dbReference>
<dbReference type="Gene3D" id="3.30.420.40">
    <property type="match status" value="3"/>
</dbReference>
<reference evidence="14 16" key="2">
    <citation type="submission" date="2018-07" db="EMBL/GenBank/DDBJ databases">
        <title>The Genome Sequence of Enterococcus sp. DIV0659b.</title>
        <authorList>
            <consortium name="The Broad Institute Genomics Platform"/>
            <consortium name="The Broad Institute Genomic Center for Infectious Diseases"/>
            <person name="Earl A."/>
            <person name="Manson A."/>
            <person name="Schwartman J."/>
            <person name="Gilmore M."/>
            <person name="Abouelleil A."/>
            <person name="Cao P."/>
            <person name="Chapman S."/>
            <person name="Cusick C."/>
            <person name="Shea T."/>
            <person name="Young S."/>
            <person name="Neafsey D."/>
            <person name="Nusbaum C."/>
            <person name="Birren B."/>
        </authorList>
    </citation>
    <scope>NUCLEOTIDE SEQUENCE [LARGE SCALE GENOMIC DNA]</scope>
    <source>
        <strain evidence="14 16">4G2_DIV0659</strain>
    </source>
</reference>
<keyword evidence="6 13" id="KW-0547">Nucleotide-binding</keyword>
<dbReference type="Gene3D" id="3.90.640.10">
    <property type="entry name" value="Actin, Chain A, domain 4"/>
    <property type="match status" value="1"/>
</dbReference>
<dbReference type="Proteomes" id="UP000195139">
    <property type="component" value="Unassembled WGS sequence"/>
</dbReference>
<keyword evidence="5" id="KW-0597">Phosphoprotein</keyword>
<proteinExistence type="inferred from homology"/>
<name>A0A242CH02_9ENTE</name>
<dbReference type="RefSeq" id="WP_086329171.1">
    <property type="nucleotide sequence ID" value="NZ_NGLE02000001.1"/>
</dbReference>
<evidence type="ECO:0000256" key="11">
    <source>
        <dbReference type="ARBA" id="ARBA00030945"/>
    </source>
</evidence>
<evidence type="ECO:0000256" key="3">
    <source>
        <dbReference type="ARBA" id="ARBA00014415"/>
    </source>
</evidence>
<dbReference type="EMBL" id="NGLE02000001">
    <property type="protein sequence ID" value="MEI5994714.1"/>
    <property type="molecule type" value="Genomic_DNA"/>
</dbReference>
<keyword evidence="7 13" id="KW-0067">ATP-binding</keyword>
<comment type="similarity">
    <text evidence="2 13">Belongs to the heat shock protein 70 family.</text>
</comment>
<gene>
    <name evidence="15" type="ORF">A5880_000202</name>
    <name evidence="14" type="ORF">A5880_002300</name>
</gene>
<dbReference type="STRING" id="1834181.A5880_000202"/>
<keyword evidence="8" id="KW-0346">Stress response</keyword>
<dbReference type="PROSITE" id="PS00297">
    <property type="entry name" value="HSP70_1"/>
    <property type="match status" value="1"/>
</dbReference>
<evidence type="ECO:0000256" key="7">
    <source>
        <dbReference type="ARBA" id="ARBA00022840"/>
    </source>
</evidence>
<dbReference type="EMBL" id="NGLE01000001">
    <property type="protein sequence ID" value="OTO09523.1"/>
    <property type="molecule type" value="Genomic_DNA"/>
</dbReference>
<evidence type="ECO:0000256" key="8">
    <source>
        <dbReference type="ARBA" id="ARBA00023016"/>
    </source>
</evidence>
<dbReference type="PRINTS" id="PR00301">
    <property type="entry name" value="HEATSHOCK70"/>
</dbReference>
<dbReference type="GO" id="GO:0005524">
    <property type="term" value="F:ATP binding"/>
    <property type="evidence" value="ECO:0007669"/>
    <property type="project" value="UniProtKB-KW"/>
</dbReference>
<protein>
    <recommendedName>
        <fullName evidence="3">Chaperone protein DnaK</fullName>
    </recommendedName>
    <alternativeName>
        <fullName evidence="4">Chaperone protein dnaK</fullName>
    </alternativeName>
    <alternativeName>
        <fullName evidence="12">HSP70</fullName>
    </alternativeName>
    <alternativeName>
        <fullName evidence="11">Heat shock 70 kDa protein</fullName>
    </alternativeName>
    <alternativeName>
        <fullName evidence="10">Heat shock protein 70</fullName>
    </alternativeName>
</protein>
<dbReference type="InterPro" id="IPR029047">
    <property type="entry name" value="HSP70_peptide-bd_sf"/>
</dbReference>
<evidence type="ECO:0000313" key="15">
    <source>
        <dbReference type="EMBL" id="OTO09523.1"/>
    </source>
</evidence>
<organism evidence="15">
    <name type="scientific">Candidatus Enterococcus mansonii</name>
    <dbReference type="NCBI Taxonomy" id="1834181"/>
    <lineage>
        <taxon>Bacteria</taxon>
        <taxon>Bacillati</taxon>
        <taxon>Bacillota</taxon>
        <taxon>Bacilli</taxon>
        <taxon>Lactobacillales</taxon>
        <taxon>Enterococcaceae</taxon>
        <taxon>Enterococcus</taxon>
    </lineage>
</organism>
<evidence type="ECO:0000256" key="12">
    <source>
        <dbReference type="ARBA" id="ARBA00033103"/>
    </source>
</evidence>
<dbReference type="FunFam" id="3.30.420.40:FF:000144">
    <property type="entry name" value="Molecular chaperone HscC"/>
    <property type="match status" value="1"/>
</dbReference>
<dbReference type="Gene3D" id="2.60.34.10">
    <property type="entry name" value="Substrate Binding Domain Of DNAk, Chain A, domain 1"/>
    <property type="match status" value="1"/>
</dbReference>
<evidence type="ECO:0000256" key="6">
    <source>
        <dbReference type="ARBA" id="ARBA00022741"/>
    </source>
</evidence>
<evidence type="ECO:0000256" key="9">
    <source>
        <dbReference type="ARBA" id="ARBA00023186"/>
    </source>
</evidence>
<evidence type="ECO:0000313" key="14">
    <source>
        <dbReference type="EMBL" id="MEI5994714.1"/>
    </source>
</evidence>
<dbReference type="GO" id="GO:0140662">
    <property type="term" value="F:ATP-dependent protein folding chaperone"/>
    <property type="evidence" value="ECO:0007669"/>
    <property type="project" value="InterPro"/>
</dbReference>
<dbReference type="InterPro" id="IPR043129">
    <property type="entry name" value="ATPase_NBD"/>
</dbReference>
<keyword evidence="16" id="KW-1185">Reference proteome</keyword>
<accession>A0A242CH02</accession>
<comment type="caution">
    <text evidence="15">The sequence shown here is derived from an EMBL/GenBank/DDBJ whole genome shotgun (WGS) entry which is preliminary data.</text>
</comment>
<dbReference type="PANTHER" id="PTHR19375">
    <property type="entry name" value="HEAT SHOCK PROTEIN 70KDA"/>
    <property type="match status" value="1"/>
</dbReference>
<evidence type="ECO:0000256" key="2">
    <source>
        <dbReference type="ARBA" id="ARBA00007381"/>
    </source>
</evidence>
<dbReference type="OrthoDB" id="9766019at2"/>